<protein>
    <submittedName>
        <fullName evidence="1">TIGR02147 family protein</fullName>
    </submittedName>
</protein>
<dbReference type="OrthoDB" id="9964988at2"/>
<organism evidence="1 2">
    <name type="scientific">Pseudobacteriovorax antillogorgiicola</name>
    <dbReference type="NCBI Taxonomy" id="1513793"/>
    <lineage>
        <taxon>Bacteria</taxon>
        <taxon>Pseudomonadati</taxon>
        <taxon>Bdellovibrionota</taxon>
        <taxon>Oligoflexia</taxon>
        <taxon>Oligoflexales</taxon>
        <taxon>Pseudobacteriovoracaceae</taxon>
        <taxon>Pseudobacteriovorax</taxon>
    </lineage>
</organism>
<dbReference type="NCBIfam" id="TIGR02147">
    <property type="entry name" value="Fsuc_second"/>
    <property type="match status" value="1"/>
</dbReference>
<keyword evidence="2" id="KW-1185">Reference proteome</keyword>
<dbReference type="STRING" id="1513793.SAMN06296036_10986"/>
<evidence type="ECO:0000313" key="1">
    <source>
        <dbReference type="EMBL" id="SMF29235.1"/>
    </source>
</evidence>
<name>A0A1Y6BZV5_9BACT</name>
<dbReference type="InterPro" id="IPR011873">
    <property type="entry name" value="CHP02147"/>
</dbReference>
<gene>
    <name evidence="1" type="ORF">SAMN06296036_10986</name>
</gene>
<proteinExistence type="predicted"/>
<sequence>MVSVTKSVLLSHSGIESLEKIIALRKTEKPSFSKNYISKRIGLKSRGYLTDVFKGRKKLSARYVGPIIETLSLDTTEATLLEKKILLETEFAKSEKVRDQLDREIKILTKTLKYHEINMDDMRDIFTFSLVYLSLFLFPEHQASERELMAILKDVPAQRIQSALRCLHQRELVTKADGIYKINHKKDFSFLFTNFSQQHEIKHLQSAIDESRSKVPDIAKKRDEVLFLSSLLTVKKQSYMEAIDKLKDTFRTVHSELEDDEPDTLVRLNLQMYPVISKEKERCLHEA</sequence>
<dbReference type="EMBL" id="FWZT01000009">
    <property type="protein sequence ID" value="SMF29235.1"/>
    <property type="molecule type" value="Genomic_DNA"/>
</dbReference>
<evidence type="ECO:0000313" key="2">
    <source>
        <dbReference type="Proteomes" id="UP000192907"/>
    </source>
</evidence>
<accession>A0A1Y6BZV5</accession>
<dbReference type="RefSeq" id="WP_132319364.1">
    <property type="nucleotide sequence ID" value="NZ_FWZT01000009.1"/>
</dbReference>
<reference evidence="2" key="1">
    <citation type="submission" date="2017-04" db="EMBL/GenBank/DDBJ databases">
        <authorList>
            <person name="Varghese N."/>
            <person name="Submissions S."/>
        </authorList>
    </citation>
    <scope>NUCLEOTIDE SEQUENCE [LARGE SCALE GENOMIC DNA]</scope>
    <source>
        <strain evidence="2">RKEM611</strain>
    </source>
</reference>
<dbReference type="Proteomes" id="UP000192907">
    <property type="component" value="Unassembled WGS sequence"/>
</dbReference>
<dbReference type="AlphaFoldDB" id="A0A1Y6BZV5"/>